<dbReference type="Gene3D" id="3.30.465.10">
    <property type="match status" value="1"/>
</dbReference>
<keyword evidence="9" id="KW-1185">Reference proteome</keyword>
<evidence type="ECO:0000259" key="7">
    <source>
        <dbReference type="PROSITE" id="PS51387"/>
    </source>
</evidence>
<accession>A0ABV8NZZ6</accession>
<dbReference type="Proteomes" id="UP001595848">
    <property type="component" value="Unassembled WGS sequence"/>
</dbReference>
<dbReference type="InterPro" id="IPR016167">
    <property type="entry name" value="FAD-bd_PCMH_sub1"/>
</dbReference>
<comment type="similarity">
    <text evidence="2">Belongs to the FAD-binding oxidoreductase/transferase type 4 family.</text>
</comment>
<dbReference type="InterPro" id="IPR016169">
    <property type="entry name" value="FAD-bd_PCMH_sub2"/>
</dbReference>
<feature type="region of interest" description="Disordered" evidence="6">
    <location>
        <begin position="72"/>
        <end position="94"/>
    </location>
</feature>
<dbReference type="SUPFAM" id="SSF56176">
    <property type="entry name" value="FAD-binding/transporter-associated domain-like"/>
    <property type="match status" value="1"/>
</dbReference>
<dbReference type="Gene3D" id="3.30.43.10">
    <property type="entry name" value="Uridine Diphospho-n-acetylenolpyruvylglucosamine Reductase, domain 2"/>
    <property type="match status" value="1"/>
</dbReference>
<evidence type="ECO:0000256" key="1">
    <source>
        <dbReference type="ARBA" id="ARBA00001974"/>
    </source>
</evidence>
<dbReference type="PANTHER" id="PTHR43716">
    <property type="entry name" value="D-2-HYDROXYGLUTARATE DEHYDROGENASE, MITOCHONDRIAL"/>
    <property type="match status" value="1"/>
</dbReference>
<dbReference type="InterPro" id="IPR016171">
    <property type="entry name" value="Vanillyl_alc_oxidase_C-sub2"/>
</dbReference>
<dbReference type="Pfam" id="PF02913">
    <property type="entry name" value="FAD-oxidase_C"/>
    <property type="match status" value="1"/>
</dbReference>
<evidence type="ECO:0000256" key="5">
    <source>
        <dbReference type="ARBA" id="ARBA00023002"/>
    </source>
</evidence>
<dbReference type="InterPro" id="IPR016164">
    <property type="entry name" value="FAD-linked_Oxase-like_C"/>
</dbReference>
<dbReference type="InterPro" id="IPR004113">
    <property type="entry name" value="FAD-bd_oxidored_4_C"/>
</dbReference>
<dbReference type="PROSITE" id="PS51387">
    <property type="entry name" value="FAD_PCMH"/>
    <property type="match status" value="1"/>
</dbReference>
<comment type="cofactor">
    <cofactor evidence="1">
        <name>FAD</name>
        <dbReference type="ChEBI" id="CHEBI:57692"/>
    </cofactor>
</comment>
<dbReference type="PANTHER" id="PTHR43716:SF1">
    <property type="entry name" value="D-2-HYDROXYGLUTARATE DEHYDROGENASE, MITOCHONDRIAL"/>
    <property type="match status" value="1"/>
</dbReference>
<organism evidence="8 9">
    <name type="scientific">Candidimonas humi</name>
    <dbReference type="NCBI Taxonomy" id="683355"/>
    <lineage>
        <taxon>Bacteria</taxon>
        <taxon>Pseudomonadati</taxon>
        <taxon>Pseudomonadota</taxon>
        <taxon>Betaproteobacteria</taxon>
        <taxon>Burkholderiales</taxon>
        <taxon>Alcaligenaceae</taxon>
        <taxon>Candidimonas</taxon>
    </lineage>
</organism>
<dbReference type="EMBL" id="JBHSBV010000003">
    <property type="protein sequence ID" value="MFC4201460.1"/>
    <property type="molecule type" value="Genomic_DNA"/>
</dbReference>
<name>A0ABV8NZZ6_9BURK</name>
<gene>
    <name evidence="8" type="ORF">ACFOY1_10895</name>
</gene>
<protein>
    <submittedName>
        <fullName evidence="8">FAD-binding oxidoreductase</fullName>
    </submittedName>
</protein>
<dbReference type="RefSeq" id="WP_246600320.1">
    <property type="nucleotide sequence ID" value="NZ_JAHTBN010000002.1"/>
</dbReference>
<dbReference type="InterPro" id="IPR016166">
    <property type="entry name" value="FAD-bd_PCMH"/>
</dbReference>
<proteinExistence type="inferred from homology"/>
<evidence type="ECO:0000256" key="3">
    <source>
        <dbReference type="ARBA" id="ARBA00022630"/>
    </source>
</evidence>
<dbReference type="InterPro" id="IPR036318">
    <property type="entry name" value="FAD-bd_PCMH-like_sf"/>
</dbReference>
<comment type="caution">
    <text evidence="8">The sequence shown here is derived from an EMBL/GenBank/DDBJ whole genome shotgun (WGS) entry which is preliminary data.</text>
</comment>
<feature type="domain" description="FAD-binding PCMH-type" evidence="7">
    <location>
        <begin position="126"/>
        <end position="305"/>
    </location>
</feature>
<keyword evidence="4" id="KW-0274">FAD</keyword>
<dbReference type="InterPro" id="IPR006094">
    <property type="entry name" value="Oxid_FAD_bind_N"/>
</dbReference>
<reference evidence="9" key="1">
    <citation type="journal article" date="2019" name="Int. J. Syst. Evol. Microbiol.">
        <title>The Global Catalogue of Microorganisms (GCM) 10K type strain sequencing project: providing services to taxonomists for standard genome sequencing and annotation.</title>
        <authorList>
            <consortium name="The Broad Institute Genomics Platform"/>
            <consortium name="The Broad Institute Genome Sequencing Center for Infectious Disease"/>
            <person name="Wu L."/>
            <person name="Ma J."/>
        </authorList>
    </citation>
    <scope>NUCLEOTIDE SEQUENCE [LARGE SCALE GENOMIC DNA]</scope>
    <source>
        <strain evidence="9">LMG 24813</strain>
    </source>
</reference>
<keyword evidence="3" id="KW-0285">Flavoprotein</keyword>
<dbReference type="Gene3D" id="3.30.70.2740">
    <property type="match status" value="1"/>
</dbReference>
<dbReference type="Pfam" id="PF01565">
    <property type="entry name" value="FAD_binding_4"/>
    <property type="match status" value="1"/>
</dbReference>
<evidence type="ECO:0000313" key="9">
    <source>
        <dbReference type="Proteomes" id="UP001595848"/>
    </source>
</evidence>
<dbReference type="InterPro" id="IPR051264">
    <property type="entry name" value="FAD-oxidored/transferase_4"/>
</dbReference>
<evidence type="ECO:0000256" key="2">
    <source>
        <dbReference type="ARBA" id="ARBA00008000"/>
    </source>
</evidence>
<evidence type="ECO:0000256" key="4">
    <source>
        <dbReference type="ARBA" id="ARBA00022827"/>
    </source>
</evidence>
<evidence type="ECO:0000256" key="6">
    <source>
        <dbReference type="SAM" id="MobiDB-lite"/>
    </source>
</evidence>
<keyword evidence="5" id="KW-0560">Oxidoreductase</keyword>
<evidence type="ECO:0000313" key="8">
    <source>
        <dbReference type="EMBL" id="MFC4201460.1"/>
    </source>
</evidence>
<dbReference type="Gene3D" id="1.10.45.10">
    <property type="entry name" value="Vanillyl-alcohol Oxidase, Chain A, domain 4"/>
    <property type="match status" value="1"/>
</dbReference>
<sequence>MFTLHWPERRRHASQAGHGVCIIDPGRAGMRGPDTRNIDHYTEAMAAVLRERPGAESQMADDRQHTVGEETMNKRAGADAPSIETQPGRPVPGSSYTLESLAQTISCLSRPEDMQSYLQDASGLAAEGLPALVFRPDSVEQVAQIVRACHQEGRRLTIQGGRSGLAGGAVPDEGDVVLALERLDRVDEFDTAGGTITVQAGMILENLCALVEDQGWYFPLDLGARGSCQVGGNVATNAGGNRVLRYGTTRELVLGLEVVLADGTVMTMLNKGLKNNTGLDLKHLFIGTEGTLGVITRVVLRLFPKPERRYSALAAVSDLDQVARLLKLARARLPELSSFEVMWRNYLVAAGQVLQKTPPFEARYPICVLLETEGRDTPEAAAALEGFLGEMLDSGDVLDAIIPHSQEQAAMLWKFRDSIGEILRTIQPRVAFDIGIPLQKMEAFIDVVCAGLSRMSPKAHNLLFGHLGDGNLHLSTGPHAPENLMAVEELVYREVERVGGSISAEHGIGRIKKPFLKHSRGAAELALMQQVKRALDGGAELNRHRVVDA</sequence>
<dbReference type="Gene3D" id="3.30.70.2190">
    <property type="match status" value="1"/>
</dbReference>
<dbReference type="SUPFAM" id="SSF55103">
    <property type="entry name" value="FAD-linked oxidases, C-terminal domain"/>
    <property type="match status" value="1"/>
</dbReference>